<evidence type="ECO:0000313" key="2">
    <source>
        <dbReference type="EMBL" id="BCT91038.1"/>
    </source>
</evidence>
<evidence type="ECO:0000259" key="1">
    <source>
        <dbReference type="Pfam" id="PF12680"/>
    </source>
</evidence>
<accession>A0ABN6FNF6</accession>
<reference evidence="2 3" key="1">
    <citation type="submission" date="2021-03" db="EMBL/GenBank/DDBJ databases">
        <title>Complete Genome Sequences of Two Lysobacter Strains Isolated from Sea Water (Lysobacter caseinilyticus) and Soil (Lysobacter helvus) in South Korea.</title>
        <authorList>
            <person name="Watanabe Y."/>
            <person name="Arakawa K."/>
        </authorList>
    </citation>
    <scope>NUCLEOTIDE SEQUENCE [LARGE SCALE GENOMIC DNA]</scope>
    <source>
        <strain evidence="2 3">KVB24</strain>
    </source>
</reference>
<dbReference type="SUPFAM" id="SSF54427">
    <property type="entry name" value="NTF2-like"/>
    <property type="match status" value="1"/>
</dbReference>
<dbReference type="InterPro" id="IPR037401">
    <property type="entry name" value="SnoaL-like"/>
</dbReference>
<dbReference type="Gene3D" id="3.10.450.50">
    <property type="match status" value="1"/>
</dbReference>
<evidence type="ECO:0000313" key="3">
    <source>
        <dbReference type="Proteomes" id="UP000681317"/>
    </source>
</evidence>
<dbReference type="EMBL" id="AP024545">
    <property type="protein sequence ID" value="BCT91038.1"/>
    <property type="molecule type" value="Genomic_DNA"/>
</dbReference>
<name>A0ABN6FNF6_9GAMM</name>
<dbReference type="RefSeq" id="WP_213435076.1">
    <property type="nucleotide sequence ID" value="NZ_AP024545.1"/>
</dbReference>
<protein>
    <recommendedName>
        <fullName evidence="1">SnoaL-like domain-containing protein</fullName>
    </recommendedName>
</protein>
<dbReference type="Proteomes" id="UP000681317">
    <property type="component" value="Chromosome"/>
</dbReference>
<proteinExistence type="predicted"/>
<feature type="domain" description="SnoaL-like" evidence="1">
    <location>
        <begin position="23"/>
        <end position="113"/>
    </location>
</feature>
<gene>
    <name evidence="2" type="ORF">LYSCAS_00620</name>
</gene>
<sequence length="117" mass="13085">MSRIAPVPNALPAVIVQYLGAPRRDAALLDCCFTEDAVIMDRGTLYKGRDSMLAWQDELAQHYPGRKFEILKVLKGKVADEYNVRVRVTGPFPGGSSMLFVFKFRLRGERIAALEIA</sequence>
<organism evidence="2 3">
    <name type="scientific">Noviluteimonas caseinilytica</name>
    <dbReference type="NCBI Taxonomy" id="2675101"/>
    <lineage>
        <taxon>Bacteria</taxon>
        <taxon>Pseudomonadati</taxon>
        <taxon>Pseudomonadota</taxon>
        <taxon>Gammaproteobacteria</taxon>
        <taxon>Lysobacterales</taxon>
        <taxon>Lysobacteraceae</taxon>
        <taxon>Noviluteimonas</taxon>
    </lineage>
</organism>
<dbReference type="InterPro" id="IPR032710">
    <property type="entry name" value="NTF2-like_dom_sf"/>
</dbReference>
<keyword evidence="3" id="KW-1185">Reference proteome</keyword>
<dbReference type="Pfam" id="PF12680">
    <property type="entry name" value="SnoaL_2"/>
    <property type="match status" value="1"/>
</dbReference>